<organism evidence="3 4">
    <name type="scientific">Halosimplex pelagicum</name>
    <dbReference type="NCBI Taxonomy" id="869886"/>
    <lineage>
        <taxon>Archaea</taxon>
        <taxon>Methanobacteriati</taxon>
        <taxon>Methanobacteriota</taxon>
        <taxon>Stenosarchaea group</taxon>
        <taxon>Halobacteria</taxon>
        <taxon>Halobacteriales</taxon>
        <taxon>Haloarculaceae</taxon>
        <taxon>Halosimplex</taxon>
    </lineage>
</organism>
<name>A0A7D5P6I5_9EURY</name>
<evidence type="ECO:0000313" key="3">
    <source>
        <dbReference type="EMBL" id="QLH80381.1"/>
    </source>
</evidence>
<gene>
    <name evidence="3" type="ORF">HZS54_01495</name>
</gene>
<keyword evidence="2" id="KW-0472">Membrane</keyword>
<evidence type="ECO:0000256" key="1">
    <source>
        <dbReference type="SAM" id="MobiDB-lite"/>
    </source>
</evidence>
<dbReference type="Proteomes" id="UP000509346">
    <property type="component" value="Chromosome"/>
</dbReference>
<proteinExistence type="predicted"/>
<dbReference type="OrthoDB" id="213658at2157"/>
<dbReference type="GeneID" id="56081222"/>
<dbReference type="EMBL" id="CP058909">
    <property type="protein sequence ID" value="QLH80381.1"/>
    <property type="molecule type" value="Genomic_DNA"/>
</dbReference>
<feature type="region of interest" description="Disordered" evidence="1">
    <location>
        <begin position="265"/>
        <end position="315"/>
    </location>
</feature>
<dbReference type="AlphaFoldDB" id="A0A7D5P6I5"/>
<dbReference type="Gene3D" id="3.40.50.12370">
    <property type="match status" value="1"/>
</dbReference>
<keyword evidence="4" id="KW-1185">Reference proteome</keyword>
<reference evidence="3 4" key="1">
    <citation type="submission" date="2020-07" db="EMBL/GenBank/DDBJ databases">
        <title>Halosimplex litoreum sp. nov. and Halosimplex rubrum sp. nov., isolated from different salt environments.</title>
        <authorList>
            <person name="Cui H."/>
        </authorList>
    </citation>
    <scope>NUCLEOTIDE SEQUENCE [LARGE SCALE GENOMIC DNA]</scope>
    <source>
        <strain evidence="3 4">R2</strain>
    </source>
</reference>
<sequence>MRGPLGDRIYAALARLRRLERRELRALRRWVERTSNLVHLSVLAFVPLLIAVVTLLFNSIEQLSFLLFPPLASGTYTLFADPEGKYASPTRFVAGLTAGALCGWAALGLASALGLGGGGAVAGAAAEGLTVGAFQAAVAVLLAGASTWALDVEEPSAYSTALLGLLVSPGDQPVFALSVLLASSVVALVFVVWRERFYDRRAQFLYESTGSDDHVLVPMRGDDPDATAMLGARLAAAHDAGKVVLLDVVDDEAVASAERDLLDEGRRADRAVTDGGRDDHGDPVSDGGDASGNEDGPSDDTSGDRAEERAVAAAAAHLEDRASEIETRVGVPCEVVVAVGGRSRAATVLQTARETNCDLVAAAYEQRYGALTPYIHDLFRGDIDVIVHRSAAGRTRWKRVLVPVRRASDVAHSMLDFARRLVGRSGRISVCSCVSGERERRRAEAMLADLVEAFDGGFETRVAVETIERYLADNADEFDLLFMGASTDRSAASRLISPPTFERIQDLDADVVIVDRS</sequence>
<feature type="transmembrane region" description="Helical" evidence="2">
    <location>
        <begin position="37"/>
        <end position="60"/>
    </location>
</feature>
<feature type="compositionally biased region" description="Basic and acidic residues" evidence="1">
    <location>
        <begin position="265"/>
        <end position="283"/>
    </location>
</feature>
<accession>A0A7D5P6I5</accession>
<feature type="transmembrane region" description="Helical" evidence="2">
    <location>
        <begin position="128"/>
        <end position="150"/>
    </location>
</feature>
<dbReference type="RefSeq" id="WP_179920210.1">
    <property type="nucleotide sequence ID" value="NZ_CP058909.1"/>
</dbReference>
<dbReference type="KEGG" id="hpel:HZS54_01495"/>
<feature type="transmembrane region" description="Helical" evidence="2">
    <location>
        <begin position="92"/>
        <end position="116"/>
    </location>
</feature>
<keyword evidence="2" id="KW-1133">Transmembrane helix</keyword>
<evidence type="ECO:0000256" key="2">
    <source>
        <dbReference type="SAM" id="Phobius"/>
    </source>
</evidence>
<feature type="transmembrane region" description="Helical" evidence="2">
    <location>
        <begin position="174"/>
        <end position="193"/>
    </location>
</feature>
<keyword evidence="2" id="KW-0812">Transmembrane</keyword>
<evidence type="ECO:0000313" key="4">
    <source>
        <dbReference type="Proteomes" id="UP000509346"/>
    </source>
</evidence>
<protein>
    <submittedName>
        <fullName evidence="3">HPP family protein</fullName>
    </submittedName>
</protein>